<name>A0A6J4L6U2_9ACTN</name>
<evidence type="ECO:0000313" key="3">
    <source>
        <dbReference type="EMBL" id="CAA9323931.1"/>
    </source>
</evidence>
<dbReference type="SUPFAM" id="SSF46955">
    <property type="entry name" value="Putative DNA-binding domain"/>
    <property type="match status" value="1"/>
</dbReference>
<organism evidence="3">
    <name type="scientific">uncultured Nocardioidaceae bacterium</name>
    <dbReference type="NCBI Taxonomy" id="253824"/>
    <lineage>
        <taxon>Bacteria</taxon>
        <taxon>Bacillati</taxon>
        <taxon>Actinomycetota</taxon>
        <taxon>Actinomycetes</taxon>
        <taxon>Propionibacteriales</taxon>
        <taxon>Nocardioidaceae</taxon>
        <taxon>environmental samples</taxon>
    </lineage>
</organism>
<accession>A0A6J4L6U2</accession>
<dbReference type="AlphaFoldDB" id="A0A6J4L6U2"/>
<reference evidence="3" key="1">
    <citation type="submission" date="2020-02" db="EMBL/GenBank/DDBJ databases">
        <authorList>
            <person name="Meier V. D."/>
        </authorList>
    </citation>
    <scope>NUCLEOTIDE SEQUENCE</scope>
    <source>
        <strain evidence="3">AVDCRST_MAG34</strain>
    </source>
</reference>
<evidence type="ECO:0000259" key="2">
    <source>
        <dbReference type="PROSITE" id="PS50937"/>
    </source>
</evidence>
<dbReference type="EMBL" id="CADCUI010000002">
    <property type="protein sequence ID" value="CAA9323931.1"/>
    <property type="molecule type" value="Genomic_DNA"/>
</dbReference>
<feature type="domain" description="HTH merR-type" evidence="2">
    <location>
        <begin position="36"/>
        <end position="105"/>
    </location>
</feature>
<dbReference type="InterPro" id="IPR047057">
    <property type="entry name" value="MerR_fam"/>
</dbReference>
<sequence>MTPRTSRNQAPLAGEGTAAAAATAAGTATGAAAGAGLTVGELARRTGLNAPTLRMWEVRYGFPVPQRLPSGHRRYDDRTVDLVTQVLRRRDGGVRLETAIGEVSAAAREPTPSVFAELRRSQPDLQPQRLRKATLIALSRALEDECCARAQRPWLFGAFQQERYYRRSESRWTDLSRTARGTWVMAELPFAQAAEERSGEGPVLVGLPPSAEMTREWSVVCLAADLPAALSAWELPGQDGVAEGDRLFESVWTVAPGPVRDAARCCARVVADLGPDTSAVLQDADRPVSAGSGDLGQAVTLFNRVLSYVDGTA</sequence>
<proteinExistence type="predicted"/>
<dbReference type="Pfam" id="PF13411">
    <property type="entry name" value="MerR_1"/>
    <property type="match status" value="1"/>
</dbReference>
<evidence type="ECO:0000256" key="1">
    <source>
        <dbReference type="ARBA" id="ARBA00023125"/>
    </source>
</evidence>
<dbReference type="GO" id="GO:0003700">
    <property type="term" value="F:DNA-binding transcription factor activity"/>
    <property type="evidence" value="ECO:0007669"/>
    <property type="project" value="InterPro"/>
</dbReference>
<keyword evidence="1" id="KW-0238">DNA-binding</keyword>
<dbReference type="InterPro" id="IPR009061">
    <property type="entry name" value="DNA-bd_dom_put_sf"/>
</dbReference>
<dbReference type="PANTHER" id="PTHR30204:SF97">
    <property type="entry name" value="MERR FAMILY REGULATORY PROTEIN"/>
    <property type="match status" value="1"/>
</dbReference>
<dbReference type="SMART" id="SM00422">
    <property type="entry name" value="HTH_MERR"/>
    <property type="match status" value="1"/>
</dbReference>
<dbReference type="InterPro" id="IPR000551">
    <property type="entry name" value="MerR-type_HTH_dom"/>
</dbReference>
<dbReference type="Gene3D" id="1.10.1660.10">
    <property type="match status" value="1"/>
</dbReference>
<dbReference type="PANTHER" id="PTHR30204">
    <property type="entry name" value="REDOX-CYCLING DRUG-SENSING TRANSCRIPTIONAL ACTIVATOR SOXR"/>
    <property type="match status" value="1"/>
</dbReference>
<protein>
    <recommendedName>
        <fullName evidence="2">HTH merR-type domain-containing protein</fullName>
    </recommendedName>
</protein>
<gene>
    <name evidence="3" type="ORF">AVDCRST_MAG34-231</name>
</gene>
<dbReference type="GO" id="GO:0003677">
    <property type="term" value="F:DNA binding"/>
    <property type="evidence" value="ECO:0007669"/>
    <property type="project" value="UniProtKB-KW"/>
</dbReference>
<dbReference type="Pfam" id="PF10069">
    <property type="entry name" value="DICT"/>
    <property type="match status" value="1"/>
</dbReference>
<dbReference type="PROSITE" id="PS50937">
    <property type="entry name" value="HTH_MERR_2"/>
    <property type="match status" value="1"/>
</dbReference>
<dbReference type="InterPro" id="IPR019278">
    <property type="entry name" value="DICT_dom"/>
</dbReference>